<dbReference type="SUPFAM" id="SSF56784">
    <property type="entry name" value="HAD-like"/>
    <property type="match status" value="1"/>
</dbReference>
<keyword evidence="1" id="KW-0653">Protein transport</keyword>
<feature type="region of interest" description="Disordered" evidence="2">
    <location>
        <begin position="65"/>
        <end position="104"/>
    </location>
</feature>
<dbReference type="AlphaFoldDB" id="A0A4Z0Z2T0"/>
<evidence type="ECO:0000256" key="1">
    <source>
        <dbReference type="RuleBase" id="RU365079"/>
    </source>
</evidence>
<evidence type="ECO:0000313" key="4">
    <source>
        <dbReference type="EMBL" id="TGJ86011.1"/>
    </source>
</evidence>
<evidence type="ECO:0000313" key="5">
    <source>
        <dbReference type="Proteomes" id="UP000297716"/>
    </source>
</evidence>
<feature type="domain" description="FCP1 homology" evidence="3">
    <location>
        <begin position="122"/>
        <end position="292"/>
    </location>
</feature>
<comment type="subunit">
    <text evidence="1">Component of the TIM23 complex.</text>
</comment>
<dbReference type="GO" id="GO:0005744">
    <property type="term" value="C:TIM23 mitochondrial import inner membrane translocase complex"/>
    <property type="evidence" value="ECO:0007669"/>
    <property type="project" value="UniProtKB-UniRule"/>
</dbReference>
<feature type="compositionally biased region" description="Polar residues" evidence="2">
    <location>
        <begin position="65"/>
        <end position="78"/>
    </location>
</feature>
<dbReference type="GO" id="GO:0015031">
    <property type="term" value="P:protein transport"/>
    <property type="evidence" value="ECO:0007669"/>
    <property type="project" value="UniProtKB-KW"/>
</dbReference>
<name>A0A4Z0Z2T0_9PEZI</name>
<comment type="function">
    <text evidence="1">Essential component of the TIM23 complex, a complex that mediates the translocation of transit peptide-containing proteins across the mitochondrial inner membrane.</text>
</comment>
<gene>
    <name evidence="4" type="ORF">E0Z10_g2768</name>
</gene>
<comment type="subcellular location">
    <subcellularLocation>
        <location evidence="1">Mitochondrion inner membrane</location>
        <topology evidence="1">Single-pass membrane protein</topology>
    </subcellularLocation>
</comment>
<keyword evidence="5" id="KW-1185">Reference proteome</keyword>
<keyword evidence="1" id="KW-0809">Transit peptide</keyword>
<proteinExistence type="inferred from homology"/>
<keyword evidence="1" id="KW-0811">Translocation</keyword>
<keyword evidence="1" id="KW-0813">Transport</keyword>
<dbReference type="Pfam" id="PF03031">
    <property type="entry name" value="NIF"/>
    <property type="match status" value="1"/>
</dbReference>
<reference evidence="4 5" key="1">
    <citation type="submission" date="2019-03" db="EMBL/GenBank/DDBJ databases">
        <title>Draft genome sequence of Xylaria hypoxylon DSM 108379, a ubiquitous saprotrophic-parasitic fungi on hardwood.</title>
        <authorList>
            <person name="Buettner E."/>
            <person name="Leonhardt S."/>
            <person name="Gebauer A.M."/>
            <person name="Liers C."/>
            <person name="Hofrichter M."/>
            <person name="Kellner H."/>
        </authorList>
    </citation>
    <scope>NUCLEOTIDE SEQUENCE [LARGE SCALE GENOMIC DNA]</scope>
    <source>
        <strain evidence="4 5">DSM 108379</strain>
    </source>
</reference>
<dbReference type="Gene3D" id="3.40.50.1000">
    <property type="entry name" value="HAD superfamily/HAD-like"/>
    <property type="match status" value="1"/>
</dbReference>
<sequence length="315" mass="34865">MGAGSAGYEGYAGYSGNMPFYSTAFNPAAPNFNPPQQQNQSFYRSVPPSQTHALLDYSMFLQMPSNMQNPDATTTAGSRRSRSPKGTNQRDKIIQPSLESGGVPDPTPEYLALASHPPFLLAQPRNILVVVDLNGTLLHRPSRHSPTRFVERPFARSFLSYCVNTFTVAIWSSARPENVKNMCAQLLTPEDRAKVVAVWGRNNFGLTKGDYNLRVLCYKRLTALWNDPAVAASHPMAANGEKWSQVNTVLVDDSVDKARSEPFNLVQIPEFVGNAQEPGFVLPQVHDYLNECSQQSNISAYMKGQPFKANPEFSM</sequence>
<accession>A0A4Z0Z2T0</accession>
<dbReference type="InterPro" id="IPR050365">
    <property type="entry name" value="TIM50"/>
</dbReference>
<dbReference type="PROSITE" id="PS50969">
    <property type="entry name" value="FCP1"/>
    <property type="match status" value="1"/>
</dbReference>
<dbReference type="SMART" id="SM00577">
    <property type="entry name" value="CPDc"/>
    <property type="match status" value="1"/>
</dbReference>
<comment type="caution">
    <text evidence="4">The sequence shown here is derived from an EMBL/GenBank/DDBJ whole genome shotgun (WGS) entry which is preliminary data.</text>
</comment>
<dbReference type="InterPro" id="IPR004274">
    <property type="entry name" value="FCP1_dom"/>
</dbReference>
<evidence type="ECO:0000256" key="2">
    <source>
        <dbReference type="SAM" id="MobiDB-lite"/>
    </source>
</evidence>
<dbReference type="InterPro" id="IPR036412">
    <property type="entry name" value="HAD-like_sf"/>
</dbReference>
<dbReference type="EMBL" id="SKBN01000035">
    <property type="protein sequence ID" value="TGJ86011.1"/>
    <property type="molecule type" value="Genomic_DNA"/>
</dbReference>
<dbReference type="Proteomes" id="UP000297716">
    <property type="component" value="Unassembled WGS sequence"/>
</dbReference>
<evidence type="ECO:0000259" key="3">
    <source>
        <dbReference type="PROSITE" id="PS50969"/>
    </source>
</evidence>
<organism evidence="4 5">
    <name type="scientific">Xylaria hypoxylon</name>
    <dbReference type="NCBI Taxonomy" id="37992"/>
    <lineage>
        <taxon>Eukaryota</taxon>
        <taxon>Fungi</taxon>
        <taxon>Dikarya</taxon>
        <taxon>Ascomycota</taxon>
        <taxon>Pezizomycotina</taxon>
        <taxon>Sordariomycetes</taxon>
        <taxon>Xylariomycetidae</taxon>
        <taxon>Xylariales</taxon>
        <taxon>Xylariaceae</taxon>
        <taxon>Xylaria</taxon>
    </lineage>
</organism>
<dbReference type="STRING" id="37992.A0A4Z0Z2T0"/>
<dbReference type="InterPro" id="IPR023214">
    <property type="entry name" value="HAD_sf"/>
</dbReference>
<dbReference type="OrthoDB" id="1711508at2759"/>
<dbReference type="PANTHER" id="PTHR12210">
    <property type="entry name" value="DULLARD PROTEIN PHOSPHATASE"/>
    <property type="match status" value="1"/>
</dbReference>
<protein>
    <recommendedName>
        <fullName evidence="1">Mitochondrial import inner membrane translocase subunit TIM50</fullName>
    </recommendedName>
</protein>
<comment type="similarity">
    <text evidence="1">Belongs to the TIM50 family.</text>
</comment>
<keyword evidence="1" id="KW-0496">Mitochondrion</keyword>